<dbReference type="PANTHER" id="PTHR22883:SF203">
    <property type="entry name" value="PALMITOYLTRANSFERASE"/>
    <property type="match status" value="1"/>
</dbReference>
<dbReference type="GO" id="GO:0005783">
    <property type="term" value="C:endoplasmic reticulum"/>
    <property type="evidence" value="ECO:0007669"/>
    <property type="project" value="TreeGrafter"/>
</dbReference>
<evidence type="ECO:0000256" key="4">
    <source>
        <dbReference type="ARBA" id="ARBA00022989"/>
    </source>
</evidence>
<dbReference type="AlphaFoldDB" id="A0AAU9JM06"/>
<dbReference type="EC" id="2.3.1.225" evidence="7"/>
<comment type="catalytic activity">
    <reaction evidence="7">
        <text>L-cysteinyl-[protein] + hexadecanoyl-CoA = S-hexadecanoyl-L-cysteinyl-[protein] + CoA</text>
        <dbReference type="Rhea" id="RHEA:36683"/>
        <dbReference type="Rhea" id="RHEA-COMP:10131"/>
        <dbReference type="Rhea" id="RHEA-COMP:11032"/>
        <dbReference type="ChEBI" id="CHEBI:29950"/>
        <dbReference type="ChEBI" id="CHEBI:57287"/>
        <dbReference type="ChEBI" id="CHEBI:57379"/>
        <dbReference type="ChEBI" id="CHEBI:74151"/>
        <dbReference type="EC" id="2.3.1.225"/>
    </reaction>
</comment>
<feature type="transmembrane region" description="Helical" evidence="7">
    <location>
        <begin position="141"/>
        <end position="168"/>
    </location>
</feature>
<sequence>MKSNRKIKSSGFSLPFHPYQIASWVITLVTIFVFYALIIPFQDSNAQISMSIIYGSLQVLTIILGYILTASNPTDPMVLEYLSVKKKKEKFTKSYTNYCSLCSSPVTADSKHCMRCNRCTDKFDHHCKWVNNCIGRKNYHIFLLLIFVVEINQLFFIICCAYEIHLGIDNSDDFENKCEDAYGKNAKIVILVIIWFMIISSFLIFMANAYLIGFHVYIIWNDLTTYELIMKRREAKGLVDKEDASEEVVGENSDQNEHDSSIIQIIQSAKVSDCSIGSDKNSPYRERTEA</sequence>
<dbReference type="EMBL" id="CAJZBQ010000041">
    <property type="protein sequence ID" value="CAG9326645.1"/>
    <property type="molecule type" value="Genomic_DNA"/>
</dbReference>
<gene>
    <name evidence="9" type="ORF">BSTOLATCC_MIC41919</name>
</gene>
<keyword evidence="2 7" id="KW-0808">Transferase</keyword>
<feature type="transmembrane region" description="Helical" evidence="7">
    <location>
        <begin position="188"/>
        <end position="220"/>
    </location>
</feature>
<dbReference type="InterPro" id="IPR001594">
    <property type="entry name" value="Palmitoyltrfase_DHHC"/>
</dbReference>
<comment type="subcellular location">
    <subcellularLocation>
        <location evidence="1">Membrane</location>
        <topology evidence="1">Multi-pass membrane protein</topology>
    </subcellularLocation>
</comment>
<reference evidence="9" key="1">
    <citation type="submission" date="2021-09" db="EMBL/GenBank/DDBJ databases">
        <authorList>
            <consortium name="AG Swart"/>
            <person name="Singh M."/>
            <person name="Singh A."/>
            <person name="Seah K."/>
            <person name="Emmerich C."/>
        </authorList>
    </citation>
    <scope>NUCLEOTIDE SEQUENCE</scope>
    <source>
        <strain evidence="9">ATCC30299</strain>
    </source>
</reference>
<evidence type="ECO:0000256" key="5">
    <source>
        <dbReference type="ARBA" id="ARBA00023136"/>
    </source>
</evidence>
<keyword evidence="5 7" id="KW-0472">Membrane</keyword>
<dbReference type="GO" id="GO:0016020">
    <property type="term" value="C:membrane"/>
    <property type="evidence" value="ECO:0007669"/>
    <property type="project" value="UniProtKB-SubCell"/>
</dbReference>
<comment type="domain">
    <text evidence="7">The DHHC domain is required for palmitoyltransferase activity.</text>
</comment>
<evidence type="ECO:0000256" key="1">
    <source>
        <dbReference type="ARBA" id="ARBA00004141"/>
    </source>
</evidence>
<comment type="similarity">
    <text evidence="7">Belongs to the DHHC palmitoyltransferase family.</text>
</comment>
<feature type="transmembrane region" description="Helical" evidence="7">
    <location>
        <begin position="21"/>
        <end position="42"/>
    </location>
</feature>
<dbReference type="GO" id="GO:0006612">
    <property type="term" value="P:protein targeting to membrane"/>
    <property type="evidence" value="ECO:0007669"/>
    <property type="project" value="TreeGrafter"/>
</dbReference>
<protein>
    <recommendedName>
        <fullName evidence="7">Palmitoyltransferase</fullName>
        <ecNumber evidence="7">2.3.1.225</ecNumber>
    </recommendedName>
</protein>
<dbReference type="Proteomes" id="UP001162131">
    <property type="component" value="Unassembled WGS sequence"/>
</dbReference>
<dbReference type="GO" id="GO:0005794">
    <property type="term" value="C:Golgi apparatus"/>
    <property type="evidence" value="ECO:0007669"/>
    <property type="project" value="TreeGrafter"/>
</dbReference>
<evidence type="ECO:0000313" key="10">
    <source>
        <dbReference type="Proteomes" id="UP001162131"/>
    </source>
</evidence>
<keyword evidence="4 7" id="KW-1133">Transmembrane helix</keyword>
<keyword evidence="3 7" id="KW-0812">Transmembrane</keyword>
<keyword evidence="10" id="KW-1185">Reference proteome</keyword>
<dbReference type="Pfam" id="PF01529">
    <property type="entry name" value="DHHC"/>
    <property type="match status" value="1"/>
</dbReference>
<evidence type="ECO:0000256" key="3">
    <source>
        <dbReference type="ARBA" id="ARBA00022692"/>
    </source>
</evidence>
<feature type="domain" description="Palmitoyltransferase DHHC" evidence="8">
    <location>
        <begin position="95"/>
        <end position="230"/>
    </location>
</feature>
<dbReference type="PANTHER" id="PTHR22883">
    <property type="entry name" value="ZINC FINGER DHHC DOMAIN CONTAINING PROTEIN"/>
    <property type="match status" value="1"/>
</dbReference>
<evidence type="ECO:0000256" key="2">
    <source>
        <dbReference type="ARBA" id="ARBA00022679"/>
    </source>
</evidence>
<dbReference type="PROSITE" id="PS50216">
    <property type="entry name" value="DHHC"/>
    <property type="match status" value="1"/>
</dbReference>
<evidence type="ECO:0000259" key="8">
    <source>
        <dbReference type="Pfam" id="PF01529"/>
    </source>
</evidence>
<feature type="transmembrane region" description="Helical" evidence="7">
    <location>
        <begin position="48"/>
        <end position="68"/>
    </location>
</feature>
<keyword evidence="6 7" id="KW-0012">Acyltransferase</keyword>
<dbReference type="InterPro" id="IPR039859">
    <property type="entry name" value="PFA4/ZDH16/20/ERF2-like"/>
</dbReference>
<evidence type="ECO:0000313" key="9">
    <source>
        <dbReference type="EMBL" id="CAG9326645.1"/>
    </source>
</evidence>
<comment type="caution">
    <text evidence="9">The sequence shown here is derived from an EMBL/GenBank/DDBJ whole genome shotgun (WGS) entry which is preliminary data.</text>
</comment>
<organism evidence="9 10">
    <name type="scientific">Blepharisma stoltei</name>
    <dbReference type="NCBI Taxonomy" id="1481888"/>
    <lineage>
        <taxon>Eukaryota</taxon>
        <taxon>Sar</taxon>
        <taxon>Alveolata</taxon>
        <taxon>Ciliophora</taxon>
        <taxon>Postciliodesmatophora</taxon>
        <taxon>Heterotrichea</taxon>
        <taxon>Heterotrichida</taxon>
        <taxon>Blepharismidae</taxon>
        <taxon>Blepharisma</taxon>
    </lineage>
</organism>
<accession>A0AAU9JM06</accession>
<evidence type="ECO:0000256" key="7">
    <source>
        <dbReference type="RuleBase" id="RU079119"/>
    </source>
</evidence>
<proteinExistence type="inferred from homology"/>
<name>A0AAU9JM06_9CILI</name>
<dbReference type="GO" id="GO:0019706">
    <property type="term" value="F:protein-cysteine S-palmitoyltransferase activity"/>
    <property type="evidence" value="ECO:0007669"/>
    <property type="project" value="UniProtKB-EC"/>
</dbReference>
<evidence type="ECO:0000256" key="6">
    <source>
        <dbReference type="ARBA" id="ARBA00023315"/>
    </source>
</evidence>